<keyword evidence="2 5" id="KW-0808">Transferase</keyword>
<comment type="similarity">
    <text evidence="5">Belongs to the class I-like SAM-binding methyltransferase superfamily. rRNA adenine N(6)-methyltransferase family.</text>
</comment>
<keyword evidence="3 5" id="KW-0949">S-adenosyl-L-methionine</keyword>
<dbReference type="InterPro" id="IPR001737">
    <property type="entry name" value="KsgA/Erm"/>
</dbReference>
<evidence type="ECO:0000256" key="1">
    <source>
        <dbReference type="ARBA" id="ARBA00022603"/>
    </source>
</evidence>
<feature type="binding site" evidence="5">
    <location>
        <position position="45"/>
    </location>
    <ligand>
        <name>S-adenosyl-L-methionine</name>
        <dbReference type="ChEBI" id="CHEBI:59789"/>
    </ligand>
</feature>
<keyword evidence="4 5" id="KW-0694">RNA-binding</keyword>
<name>A0A4U9DC91_RAOTE</name>
<sequence length="74" mass="8065">MNNRVHQGHLARKRFGQNFLNDRFVIDSIVSAINPQKGQAIVEIGPGLAALTEPVGERLTSSPLSSWTATWPPA</sequence>
<feature type="binding site" evidence="5">
    <location>
        <position position="20"/>
    </location>
    <ligand>
        <name>S-adenosyl-L-methionine</name>
        <dbReference type="ChEBI" id="CHEBI:59789"/>
    </ligand>
</feature>
<evidence type="ECO:0000256" key="2">
    <source>
        <dbReference type="ARBA" id="ARBA00022679"/>
    </source>
</evidence>
<evidence type="ECO:0000313" key="6">
    <source>
        <dbReference type="EMBL" id="VTN13948.1"/>
    </source>
</evidence>
<dbReference type="GO" id="GO:0003723">
    <property type="term" value="F:RNA binding"/>
    <property type="evidence" value="ECO:0007669"/>
    <property type="project" value="UniProtKB-UniRule"/>
</dbReference>
<evidence type="ECO:0000256" key="5">
    <source>
        <dbReference type="PROSITE-ProRule" id="PRU01026"/>
    </source>
</evidence>
<evidence type="ECO:0000256" key="4">
    <source>
        <dbReference type="ARBA" id="ARBA00022884"/>
    </source>
</evidence>
<dbReference type="Pfam" id="PF00398">
    <property type="entry name" value="RrnaAD"/>
    <property type="match status" value="1"/>
</dbReference>
<dbReference type="GO" id="GO:0052908">
    <property type="term" value="F:16S rRNA (adenine(1518)-N(6)/adenine(1519)-N(6))-dimethyltransferase activity"/>
    <property type="evidence" value="ECO:0007669"/>
    <property type="project" value="UniProtKB-EC"/>
</dbReference>
<evidence type="ECO:0000313" key="7">
    <source>
        <dbReference type="Proteomes" id="UP000339249"/>
    </source>
</evidence>
<dbReference type="AlphaFoldDB" id="A0A4U9DC91"/>
<dbReference type="Proteomes" id="UP000339249">
    <property type="component" value="Unassembled WGS sequence"/>
</dbReference>
<accession>A0A4U9DC91</accession>
<protein>
    <submittedName>
        <fullName evidence="6">Ribosomal RNA small subunit methyltransferase A</fullName>
        <ecNumber evidence="6">2.1.1.182</ecNumber>
    </submittedName>
</protein>
<dbReference type="EC" id="2.1.1.182" evidence="6"/>
<gene>
    <name evidence="6" type="primary">rsmA_2</name>
    <name evidence="6" type="ORF">NCTC9185_05995</name>
</gene>
<dbReference type="InterPro" id="IPR029063">
    <property type="entry name" value="SAM-dependent_MTases_sf"/>
</dbReference>
<organism evidence="6 7">
    <name type="scientific">Raoultella terrigena</name>
    <name type="common">Klebsiella terrigena</name>
    <dbReference type="NCBI Taxonomy" id="577"/>
    <lineage>
        <taxon>Bacteria</taxon>
        <taxon>Pseudomonadati</taxon>
        <taxon>Pseudomonadota</taxon>
        <taxon>Gammaproteobacteria</taxon>
        <taxon>Enterobacterales</taxon>
        <taxon>Enterobacteriaceae</taxon>
        <taxon>Klebsiella/Raoultella group</taxon>
        <taxon>Raoultella</taxon>
    </lineage>
</organism>
<dbReference type="PROSITE" id="PS51689">
    <property type="entry name" value="SAM_RNA_A_N6_MT"/>
    <property type="match status" value="1"/>
</dbReference>
<dbReference type="SUPFAM" id="SSF53335">
    <property type="entry name" value="S-adenosyl-L-methionine-dependent methyltransferases"/>
    <property type="match status" value="1"/>
</dbReference>
<dbReference type="Gene3D" id="3.40.50.150">
    <property type="entry name" value="Vaccinia Virus protein VP39"/>
    <property type="match status" value="1"/>
</dbReference>
<dbReference type="EMBL" id="CABDVU010000001">
    <property type="protein sequence ID" value="VTN13948.1"/>
    <property type="molecule type" value="Genomic_DNA"/>
</dbReference>
<evidence type="ECO:0000256" key="3">
    <source>
        <dbReference type="ARBA" id="ARBA00022691"/>
    </source>
</evidence>
<feature type="binding site" evidence="5">
    <location>
        <position position="18"/>
    </location>
    <ligand>
        <name>S-adenosyl-L-methionine</name>
        <dbReference type="ChEBI" id="CHEBI:59789"/>
    </ligand>
</feature>
<keyword evidence="1 5" id="KW-0489">Methyltransferase</keyword>
<reference evidence="6 7" key="1">
    <citation type="submission" date="2019-04" db="EMBL/GenBank/DDBJ databases">
        <authorList>
            <consortium name="Pathogen Informatics"/>
        </authorList>
    </citation>
    <scope>NUCLEOTIDE SEQUENCE [LARGE SCALE GENOMIC DNA]</scope>
    <source>
        <strain evidence="6 7">NCTC9185</strain>
    </source>
</reference>
<comment type="caution">
    <text evidence="5">Lacks conserved residue(s) required for the propagation of feature annotation.</text>
</comment>
<proteinExistence type="inferred from homology"/>